<dbReference type="Pfam" id="PF07572">
    <property type="entry name" value="BCNT"/>
    <property type="match status" value="1"/>
</dbReference>
<feature type="compositionally biased region" description="Basic and acidic residues" evidence="3">
    <location>
        <begin position="141"/>
        <end position="153"/>
    </location>
</feature>
<comment type="caution">
    <text evidence="5">The sequence shown here is derived from an EMBL/GenBank/DDBJ whole genome shotgun (WGS) entry which is preliminary data.</text>
</comment>
<evidence type="ECO:0000313" key="6">
    <source>
        <dbReference type="Proteomes" id="UP001176517"/>
    </source>
</evidence>
<evidence type="ECO:0000256" key="1">
    <source>
        <dbReference type="ARBA" id="ARBA00010465"/>
    </source>
</evidence>
<evidence type="ECO:0000256" key="3">
    <source>
        <dbReference type="SAM" id="MobiDB-lite"/>
    </source>
</evidence>
<gene>
    <name evidence="5" type="ORF">OC846_002425</name>
</gene>
<evidence type="ECO:0000259" key="4">
    <source>
        <dbReference type="PROSITE" id="PS51279"/>
    </source>
</evidence>
<name>A0AAN6JSN6_9BASI</name>
<evidence type="ECO:0000313" key="5">
    <source>
        <dbReference type="EMBL" id="KAK0553701.1"/>
    </source>
</evidence>
<dbReference type="PANTHER" id="PTHR48407:SF1">
    <property type="entry name" value="CRANIOFACIAL DEVELOPMENT PROTEIN 1"/>
    <property type="match status" value="1"/>
</dbReference>
<dbReference type="AlphaFoldDB" id="A0AAN6JSN6"/>
<keyword evidence="6" id="KW-1185">Reference proteome</keyword>
<dbReference type="GO" id="GO:0000812">
    <property type="term" value="C:Swr1 complex"/>
    <property type="evidence" value="ECO:0007669"/>
    <property type="project" value="TreeGrafter"/>
</dbReference>
<feature type="compositionally biased region" description="Low complexity" evidence="3">
    <location>
        <begin position="122"/>
        <end position="133"/>
    </location>
</feature>
<comment type="similarity">
    <text evidence="1">Belongs to the SWC5 family.</text>
</comment>
<dbReference type="InterPro" id="IPR011421">
    <property type="entry name" value="BCNT-C"/>
</dbReference>
<feature type="compositionally biased region" description="Polar residues" evidence="3">
    <location>
        <begin position="78"/>
        <end position="89"/>
    </location>
</feature>
<feature type="compositionally biased region" description="Low complexity" evidence="3">
    <location>
        <begin position="97"/>
        <end position="110"/>
    </location>
</feature>
<feature type="domain" description="BCNT-C" evidence="4">
    <location>
        <begin position="117"/>
        <end position="211"/>
    </location>
</feature>
<dbReference type="InterPro" id="IPR027124">
    <property type="entry name" value="Swc5/CFDP1/2"/>
</dbReference>
<dbReference type="Proteomes" id="UP001176517">
    <property type="component" value="Unassembled WGS sequence"/>
</dbReference>
<accession>A0AAN6JSN6</accession>
<sequence>MGELTEPGSSPADEVAVSERLPTQPPLEQSMEDSRIGSTLPKANEQITASSDLAEPAPAPVEGSPNSEEGHQKRHASGATQKQANQTLSLEARPKSEPTASSSTSSSRSTLLGPPPKKRKSLLGAKAASAAGPPKKPKLNTLEKSKLDWEAWKQDGAAADERDEIEAQTKGGGLSRSGRMDGYLHRADFLDRVSERVEAAEDEVRRSARSRP</sequence>
<dbReference type="PANTHER" id="PTHR48407">
    <property type="entry name" value="CRANIOFACIAL DEVELOPMENT PROTEIN 1"/>
    <property type="match status" value="1"/>
</dbReference>
<organism evidence="5 6">
    <name type="scientific">Tilletia horrida</name>
    <dbReference type="NCBI Taxonomy" id="155126"/>
    <lineage>
        <taxon>Eukaryota</taxon>
        <taxon>Fungi</taxon>
        <taxon>Dikarya</taxon>
        <taxon>Basidiomycota</taxon>
        <taxon>Ustilaginomycotina</taxon>
        <taxon>Exobasidiomycetes</taxon>
        <taxon>Tilletiales</taxon>
        <taxon>Tilletiaceae</taxon>
        <taxon>Tilletia</taxon>
    </lineage>
</organism>
<evidence type="ECO:0000256" key="2">
    <source>
        <dbReference type="ARBA" id="ARBA00019138"/>
    </source>
</evidence>
<protein>
    <recommendedName>
        <fullName evidence="2">SWR1-complex protein 5</fullName>
    </recommendedName>
</protein>
<dbReference type="PROSITE" id="PS51279">
    <property type="entry name" value="BCNT_C"/>
    <property type="match status" value="1"/>
</dbReference>
<reference evidence="5" key="1">
    <citation type="journal article" date="2023" name="PhytoFront">
        <title>Draft Genome Resources of Seven Strains of Tilletia horrida, Causal Agent of Kernel Smut of Rice.</title>
        <authorList>
            <person name="Khanal S."/>
            <person name="Antony Babu S."/>
            <person name="Zhou X.G."/>
        </authorList>
    </citation>
    <scope>NUCLEOTIDE SEQUENCE</scope>
    <source>
        <strain evidence="5">TX6</strain>
    </source>
</reference>
<proteinExistence type="inferred from homology"/>
<feature type="region of interest" description="Disordered" evidence="3">
    <location>
        <begin position="1"/>
        <end position="180"/>
    </location>
</feature>
<dbReference type="EMBL" id="JAPDMZ010000047">
    <property type="protein sequence ID" value="KAK0553701.1"/>
    <property type="molecule type" value="Genomic_DNA"/>
</dbReference>